<keyword evidence="2" id="KW-1185">Reference proteome</keyword>
<evidence type="ECO:0000313" key="2">
    <source>
        <dbReference type="Proteomes" id="UP001430953"/>
    </source>
</evidence>
<reference evidence="1 2" key="1">
    <citation type="submission" date="2023-03" db="EMBL/GenBank/DDBJ databases">
        <title>High recombination rates correlate with genetic variation in Cardiocondyla obscurior ants.</title>
        <authorList>
            <person name="Errbii M."/>
        </authorList>
    </citation>
    <scope>NUCLEOTIDE SEQUENCE [LARGE SCALE GENOMIC DNA]</scope>
    <source>
        <strain evidence="1">Alpha-2009</strain>
        <tissue evidence="1">Whole body</tissue>
    </source>
</reference>
<gene>
    <name evidence="1" type="ORF">PUN28_005257</name>
</gene>
<evidence type="ECO:0000313" key="1">
    <source>
        <dbReference type="EMBL" id="KAL0126762.1"/>
    </source>
</evidence>
<comment type="caution">
    <text evidence="1">The sequence shown here is derived from an EMBL/GenBank/DDBJ whole genome shotgun (WGS) entry which is preliminary data.</text>
</comment>
<organism evidence="1 2">
    <name type="scientific">Cardiocondyla obscurior</name>
    <dbReference type="NCBI Taxonomy" id="286306"/>
    <lineage>
        <taxon>Eukaryota</taxon>
        <taxon>Metazoa</taxon>
        <taxon>Ecdysozoa</taxon>
        <taxon>Arthropoda</taxon>
        <taxon>Hexapoda</taxon>
        <taxon>Insecta</taxon>
        <taxon>Pterygota</taxon>
        <taxon>Neoptera</taxon>
        <taxon>Endopterygota</taxon>
        <taxon>Hymenoptera</taxon>
        <taxon>Apocrita</taxon>
        <taxon>Aculeata</taxon>
        <taxon>Formicoidea</taxon>
        <taxon>Formicidae</taxon>
        <taxon>Myrmicinae</taxon>
        <taxon>Cardiocondyla</taxon>
    </lineage>
</organism>
<protein>
    <submittedName>
        <fullName evidence="1">Uncharacterized protein</fullName>
    </submittedName>
</protein>
<dbReference type="Proteomes" id="UP001430953">
    <property type="component" value="Unassembled WGS sequence"/>
</dbReference>
<dbReference type="AlphaFoldDB" id="A0AAW2GJV2"/>
<accession>A0AAW2GJV2</accession>
<proteinExistence type="predicted"/>
<name>A0AAW2GJV2_9HYME</name>
<sequence>MMLFSVHHFARLPSRPSILDQTIKLPHFYKRQSAALWRGMKPAPHRKKSCLLYIFFSPNAKAMSRKLNREELLFDSDRQTDIDGGACVLFEIVHI</sequence>
<dbReference type="EMBL" id="JADYXP020000004">
    <property type="protein sequence ID" value="KAL0126762.1"/>
    <property type="molecule type" value="Genomic_DNA"/>
</dbReference>